<comment type="caution">
    <text evidence="2">The sequence shown here is derived from an EMBL/GenBank/DDBJ whole genome shotgun (WGS) entry which is preliminary data.</text>
</comment>
<feature type="region of interest" description="Disordered" evidence="1">
    <location>
        <begin position="285"/>
        <end position="419"/>
    </location>
</feature>
<reference evidence="2" key="1">
    <citation type="submission" date="2023-10" db="EMBL/GenBank/DDBJ databases">
        <authorList>
            <person name="Chen Y."/>
            <person name="Shah S."/>
            <person name="Dougan E. K."/>
            <person name="Thang M."/>
            <person name="Chan C."/>
        </authorList>
    </citation>
    <scope>NUCLEOTIDE SEQUENCE [LARGE SCALE GENOMIC DNA]</scope>
</reference>
<gene>
    <name evidence="2" type="ORF">PCOR1329_LOCUS29089</name>
</gene>
<protein>
    <submittedName>
        <fullName evidence="2">Uncharacterized protein</fullName>
    </submittedName>
</protein>
<dbReference type="EMBL" id="CAUYUJ010010890">
    <property type="protein sequence ID" value="CAK0830445.1"/>
    <property type="molecule type" value="Genomic_DNA"/>
</dbReference>
<evidence type="ECO:0000256" key="1">
    <source>
        <dbReference type="SAM" id="MobiDB-lite"/>
    </source>
</evidence>
<sequence>MSERRRGGGKSPAPRVSFSSDYVGCKKCGYRWTYKTKQSCYSCGQALRPSYSPVPKPRGVWACGSGGWWQDNHKGADWYQEAEETTQRTEPLAIGEVVQTLGGQALSEAQRQALQQLESAFAPPAPAERPALLEEGIQRAAAAERAARRELEKRAKQLADAKLWLDECQARSDAAADALVGAEVKLAQEKKALASPGKDPQPEGTNKGGGVINLSALLGEGEASFVIEDGPLFDLEGLDITSEQRQQFNKLKQTFEASAQQAVRTHFGPGADVLKSQREQLEEIRMLRETFKKRRREHPPATAAATETSSPQTPEGSPPQAPAQAKREDPPAEAAAAEAPAAQSPERGPPQAPAQASQEAQQAAQPAAEPQGAQGASPGAASSDAGPDAGREAAGKELAEALQRARARRAEAAAKPVPL</sequence>
<feature type="compositionally biased region" description="Low complexity" evidence="1">
    <location>
        <begin position="332"/>
        <end position="342"/>
    </location>
</feature>
<feature type="compositionally biased region" description="Low complexity" evidence="1">
    <location>
        <begin position="300"/>
        <end position="314"/>
    </location>
</feature>
<proteinExistence type="predicted"/>
<accession>A0ABN9SEG1</accession>
<evidence type="ECO:0000313" key="2">
    <source>
        <dbReference type="EMBL" id="CAK0830445.1"/>
    </source>
</evidence>
<evidence type="ECO:0000313" key="3">
    <source>
        <dbReference type="Proteomes" id="UP001189429"/>
    </source>
</evidence>
<keyword evidence="3" id="KW-1185">Reference proteome</keyword>
<organism evidence="2 3">
    <name type="scientific">Prorocentrum cordatum</name>
    <dbReference type="NCBI Taxonomy" id="2364126"/>
    <lineage>
        <taxon>Eukaryota</taxon>
        <taxon>Sar</taxon>
        <taxon>Alveolata</taxon>
        <taxon>Dinophyceae</taxon>
        <taxon>Prorocentrales</taxon>
        <taxon>Prorocentraceae</taxon>
        <taxon>Prorocentrum</taxon>
    </lineage>
</organism>
<name>A0ABN9SEG1_9DINO</name>
<feature type="compositionally biased region" description="Low complexity" evidence="1">
    <location>
        <begin position="353"/>
        <end position="388"/>
    </location>
</feature>
<dbReference type="Proteomes" id="UP001189429">
    <property type="component" value="Unassembled WGS sequence"/>
</dbReference>
<feature type="compositionally biased region" description="Basic and acidic residues" evidence="1">
    <location>
        <begin position="389"/>
        <end position="399"/>
    </location>
</feature>